<dbReference type="Pfam" id="PF00646">
    <property type="entry name" value="F-box"/>
    <property type="match status" value="1"/>
</dbReference>
<dbReference type="SMART" id="SM00256">
    <property type="entry name" value="FBOX"/>
    <property type="match status" value="1"/>
</dbReference>
<dbReference type="InterPro" id="IPR001810">
    <property type="entry name" value="F-box_dom"/>
</dbReference>
<dbReference type="SUPFAM" id="SSF81383">
    <property type="entry name" value="F-box domain"/>
    <property type="match status" value="1"/>
</dbReference>
<evidence type="ECO:0000313" key="4">
    <source>
        <dbReference type="Proteomes" id="UP000019116"/>
    </source>
</evidence>
<sequence>MDSTEALPDDALANILRRLPASDLAASRCVRKAWCAVVHAHRLLLPHFLPRAVRGIFVNYIDYSRPRFFARPSTERPVINGDLGFLPGYNRDFEPIVDHCNGLLIYGNERRGFFVVNPATRRWERLPRLDAKNYNTYLVFDPAVSPHYQVFAIPQVPEKVVPAQPQPVPDKKPPTPFCPAEFFSLFEDAPEVLTKDLEEDCEDGPSELSPEQTIEEDISAPSPVEVPEDSLIEDPEDLVEFPPSSWMLDVFSSSTKEWQKRLFVREGEALDTMATIRLDRLEPTFWGPRWRYGVYWRGALYVHCRGAFVARLSLKDGKYQLVKTPIDIEESKRAQPCLGKSEKGVYFATIHDEYLFRVWILNESCCQISWALKHHVDLNPWATIYLNQPKGIDKTWFLYGDNNEDGTNGDENFEWNSDDDNVLNIEDDYEPFYSHVSILGFHPYKEIVFLEVSSFRVVAYHLNSSKVQYLGRLRPKDYYQSFTNGIYESFLYTPCMIGELSKRA</sequence>
<dbReference type="OrthoDB" id="627403at2759"/>
<dbReference type="AlphaFoldDB" id="A0A3B6JLV9"/>
<keyword evidence="4" id="KW-1185">Reference proteome</keyword>
<dbReference type="Gramene" id="TraesCLE_scaffold_223627_01G000100.1">
    <property type="protein sequence ID" value="TraesCLE_scaffold_223627_01G000100.1"/>
    <property type="gene ID" value="TraesCLE_scaffold_223627_01G000100"/>
</dbReference>
<dbReference type="PANTHER" id="PTHR34591:SF39">
    <property type="entry name" value="F-BOX DOMAIN-CONTAINING PROTEIN"/>
    <property type="match status" value="1"/>
</dbReference>
<organism evidence="3">
    <name type="scientific">Triticum aestivum</name>
    <name type="common">Wheat</name>
    <dbReference type="NCBI Taxonomy" id="4565"/>
    <lineage>
        <taxon>Eukaryota</taxon>
        <taxon>Viridiplantae</taxon>
        <taxon>Streptophyta</taxon>
        <taxon>Embryophyta</taxon>
        <taxon>Tracheophyta</taxon>
        <taxon>Spermatophyta</taxon>
        <taxon>Magnoliopsida</taxon>
        <taxon>Liliopsida</taxon>
        <taxon>Poales</taxon>
        <taxon>Poaceae</taxon>
        <taxon>BOP clade</taxon>
        <taxon>Pooideae</taxon>
        <taxon>Triticodae</taxon>
        <taxon>Triticeae</taxon>
        <taxon>Triticinae</taxon>
        <taxon>Triticum</taxon>
    </lineage>
</organism>
<dbReference type="Gramene" id="TraesCS4D02G215900.1">
    <property type="protein sequence ID" value="TraesCS4D02G215900.1"/>
    <property type="gene ID" value="TraesCS4D02G215900"/>
</dbReference>
<dbReference type="PANTHER" id="PTHR34591">
    <property type="entry name" value="OS03G0653100 PROTEIN-RELATED"/>
    <property type="match status" value="1"/>
</dbReference>
<proteinExistence type="predicted"/>
<dbReference type="EnsemblPlants" id="TraesCS4D02G215900.1">
    <property type="protein sequence ID" value="TraesCS4D02G215900.1"/>
    <property type="gene ID" value="TraesCS4D02G215900"/>
</dbReference>
<evidence type="ECO:0000256" key="1">
    <source>
        <dbReference type="SAM" id="MobiDB-lite"/>
    </source>
</evidence>
<dbReference type="InterPro" id="IPR036047">
    <property type="entry name" value="F-box-like_dom_sf"/>
</dbReference>
<reference evidence="3" key="2">
    <citation type="submission" date="2018-10" db="UniProtKB">
        <authorList>
            <consortium name="EnsemblPlants"/>
        </authorList>
    </citation>
    <scope>IDENTIFICATION</scope>
</reference>
<protein>
    <recommendedName>
        <fullName evidence="2">F-box domain-containing protein</fullName>
    </recommendedName>
</protein>
<accession>A0A3B6JLV9</accession>
<name>A0A3B6JLV9_WHEAT</name>
<dbReference type="Gramene" id="TraesCAD_scaffold_224349_01G000100.1">
    <property type="protein sequence ID" value="TraesCAD_scaffold_224349_01G000100.1"/>
    <property type="gene ID" value="TraesCAD_scaffold_224349_01G000100"/>
</dbReference>
<dbReference type="OMA" id="FCPAEFF"/>
<reference evidence="3" key="1">
    <citation type="submission" date="2018-08" db="EMBL/GenBank/DDBJ databases">
        <authorList>
            <person name="Rossello M."/>
        </authorList>
    </citation>
    <scope>NUCLEOTIDE SEQUENCE [LARGE SCALE GENOMIC DNA]</scope>
    <source>
        <strain evidence="3">cv. Chinese Spring</strain>
    </source>
</reference>
<dbReference type="Proteomes" id="UP000019116">
    <property type="component" value="Chromosome 4D"/>
</dbReference>
<evidence type="ECO:0000313" key="3">
    <source>
        <dbReference type="EnsemblPlants" id="TraesCS4D02G215900.1"/>
    </source>
</evidence>
<evidence type="ECO:0000259" key="2">
    <source>
        <dbReference type="SMART" id="SM00256"/>
    </source>
</evidence>
<feature type="region of interest" description="Disordered" evidence="1">
    <location>
        <begin position="200"/>
        <end position="226"/>
    </location>
</feature>
<dbReference type="Gramene" id="TraesCS4D03G0526500.1">
    <property type="protein sequence ID" value="TraesCS4D03G0526500.1.CDS"/>
    <property type="gene ID" value="TraesCS4D03G0526500"/>
</dbReference>
<dbReference type="STRING" id="4565.A0A3B6JLV9"/>
<feature type="domain" description="F-box" evidence="2">
    <location>
        <begin position="7"/>
        <end position="47"/>
    </location>
</feature>